<dbReference type="Pfam" id="PF02746">
    <property type="entry name" value="MR_MLE_N"/>
    <property type="match status" value="1"/>
</dbReference>
<dbReference type="Gene3D" id="3.20.20.120">
    <property type="entry name" value="Enolase-like C-terminal domain"/>
    <property type="match status" value="1"/>
</dbReference>
<dbReference type="SFLD" id="SFLDS00001">
    <property type="entry name" value="Enolase"/>
    <property type="match status" value="1"/>
</dbReference>
<dbReference type="InterPro" id="IPR036849">
    <property type="entry name" value="Enolase-like_C_sf"/>
</dbReference>
<evidence type="ECO:0000256" key="3">
    <source>
        <dbReference type="ARBA" id="ARBA00022842"/>
    </source>
</evidence>
<dbReference type="SFLD" id="SFLDF00009">
    <property type="entry name" value="o-succinylbenzoate_synthase"/>
    <property type="match status" value="1"/>
</dbReference>
<dbReference type="InterPro" id="IPR029017">
    <property type="entry name" value="Enolase-like_N"/>
</dbReference>
<keyword evidence="4" id="KW-0456">Lyase</keyword>
<evidence type="ECO:0000256" key="7">
    <source>
        <dbReference type="SAM" id="MobiDB-lite"/>
    </source>
</evidence>
<accession>A0A401YVF0</accession>
<name>A0A401YVF0_9ACTN</name>
<evidence type="ECO:0000256" key="5">
    <source>
        <dbReference type="ARBA" id="ARBA00029491"/>
    </source>
</evidence>
<dbReference type="SFLD" id="SFLDG00180">
    <property type="entry name" value="muconate_cycloisomerase"/>
    <property type="match status" value="1"/>
</dbReference>
<dbReference type="InterPro" id="IPR029065">
    <property type="entry name" value="Enolase_C-like"/>
</dbReference>
<dbReference type="UniPathway" id="UPA01057">
    <property type="reaction ID" value="UER00165"/>
</dbReference>
<dbReference type="RefSeq" id="WP_218043110.1">
    <property type="nucleotide sequence ID" value="NZ_BIFH01000028.1"/>
</dbReference>
<dbReference type="GO" id="GO:0046872">
    <property type="term" value="F:metal ion binding"/>
    <property type="evidence" value="ECO:0007669"/>
    <property type="project" value="UniProtKB-KW"/>
</dbReference>
<dbReference type="SUPFAM" id="SSF51604">
    <property type="entry name" value="Enolase C-terminal domain-like"/>
    <property type="match status" value="1"/>
</dbReference>
<gene>
    <name evidence="9" type="primary">menC_2</name>
    <name evidence="9" type="ORF">EHYA_06288</name>
</gene>
<keyword evidence="3" id="KW-0460">Magnesium</keyword>
<dbReference type="SUPFAM" id="SSF54826">
    <property type="entry name" value="Enolase N-terminal domain-like"/>
    <property type="match status" value="1"/>
</dbReference>
<dbReference type="GO" id="GO:0043748">
    <property type="term" value="F:O-succinylbenzoate synthase activity"/>
    <property type="evidence" value="ECO:0007669"/>
    <property type="project" value="UniProtKB-EC"/>
</dbReference>
<evidence type="ECO:0000256" key="1">
    <source>
        <dbReference type="ARBA" id="ARBA00001968"/>
    </source>
</evidence>
<protein>
    <recommendedName>
        <fullName evidence="5 6">o-succinylbenzoate synthase</fullName>
        <ecNumber evidence="5 6">4.2.1.113</ecNumber>
    </recommendedName>
</protein>
<sequence length="382" mass="40781">MRIERVRLRRISLPLVSPFRTSLGTEYERSALVVQVSTPDAEGWGECVAGADPDYSSEYVEGAEDVLLRHLVPRLLSAETVTAHTVGPLLAAVKGHRMAKAALEMAVLDAELRSQGLSFAAGLGAVADRVPSGVSVGIMDSVPELIDAVAAYLAQGYQRIKLKIEPGWDIVPVRAVRERFGDDTLLQVDANAAYTRADTRHLARLDAFDLLLIEQPLDEEDLLGHAALARGLRTPICLDESVVSARSAADAIALGACHIVNIKPGRVGGYLEARRIHDLCAAAGIPVWCGGMLETGLGRAGNAALAALPNFTLPGDVSASNRYFATDITEPFTLQDGHLTVPTAPGLGVTPIPAALDRATRTTTELHRGRLSREEIRSPGDR</sequence>
<dbReference type="SMART" id="SM00922">
    <property type="entry name" value="MR_MLE"/>
    <property type="match status" value="1"/>
</dbReference>
<dbReference type="EMBL" id="BIFH01000028">
    <property type="protein sequence ID" value="GCD98577.1"/>
    <property type="molecule type" value="Genomic_DNA"/>
</dbReference>
<dbReference type="PANTHER" id="PTHR48073:SF5">
    <property type="entry name" value="O-SUCCINYLBENZOATE SYNTHASE"/>
    <property type="match status" value="1"/>
</dbReference>
<comment type="caution">
    <text evidence="9">The sequence shown here is derived from an EMBL/GenBank/DDBJ whole genome shotgun (WGS) entry which is preliminary data.</text>
</comment>
<feature type="domain" description="Mandelate racemase/muconate lactonizing enzyme C-terminal" evidence="8">
    <location>
        <begin position="143"/>
        <end position="235"/>
    </location>
</feature>
<dbReference type="AlphaFoldDB" id="A0A401YVF0"/>
<keyword evidence="10" id="KW-1185">Reference proteome</keyword>
<dbReference type="NCBIfam" id="TIGR01928">
    <property type="entry name" value="menC_lowGC_arch"/>
    <property type="match status" value="1"/>
</dbReference>
<evidence type="ECO:0000313" key="10">
    <source>
        <dbReference type="Proteomes" id="UP000286931"/>
    </source>
</evidence>
<dbReference type="GO" id="GO:0009234">
    <property type="term" value="P:menaquinone biosynthetic process"/>
    <property type="evidence" value="ECO:0007669"/>
    <property type="project" value="UniProtKB-UniRule"/>
</dbReference>
<dbReference type="InterPro" id="IPR013341">
    <property type="entry name" value="Mandelate_racemase_N_dom"/>
</dbReference>
<dbReference type="GO" id="GO:0016854">
    <property type="term" value="F:racemase and epimerase activity"/>
    <property type="evidence" value="ECO:0007669"/>
    <property type="project" value="UniProtKB-ARBA"/>
</dbReference>
<dbReference type="CDD" id="cd03317">
    <property type="entry name" value="NAAAR"/>
    <property type="match status" value="1"/>
</dbReference>
<reference evidence="9 10" key="1">
    <citation type="submission" date="2018-12" db="EMBL/GenBank/DDBJ databases">
        <title>Draft genome sequence of Embleya hyalina NBRC 13850T.</title>
        <authorList>
            <person name="Komaki H."/>
            <person name="Hosoyama A."/>
            <person name="Kimura A."/>
            <person name="Ichikawa N."/>
            <person name="Tamura T."/>
        </authorList>
    </citation>
    <scope>NUCLEOTIDE SEQUENCE [LARGE SCALE GENOMIC DNA]</scope>
    <source>
        <strain evidence="9 10">NBRC 13850</strain>
    </source>
</reference>
<comment type="cofactor">
    <cofactor evidence="1">
        <name>a divalent metal cation</name>
        <dbReference type="ChEBI" id="CHEBI:60240"/>
    </cofactor>
</comment>
<dbReference type="Pfam" id="PF13378">
    <property type="entry name" value="MR_MLE_C"/>
    <property type="match status" value="1"/>
</dbReference>
<dbReference type="InterPro" id="IPR010197">
    <property type="entry name" value="OSBS/NAAAR"/>
</dbReference>
<keyword evidence="2" id="KW-0479">Metal-binding</keyword>
<evidence type="ECO:0000259" key="8">
    <source>
        <dbReference type="SMART" id="SM00922"/>
    </source>
</evidence>
<feature type="region of interest" description="Disordered" evidence="7">
    <location>
        <begin position="362"/>
        <end position="382"/>
    </location>
</feature>
<evidence type="ECO:0000256" key="4">
    <source>
        <dbReference type="ARBA" id="ARBA00023239"/>
    </source>
</evidence>
<dbReference type="Proteomes" id="UP000286931">
    <property type="component" value="Unassembled WGS sequence"/>
</dbReference>
<proteinExistence type="predicted"/>
<evidence type="ECO:0000256" key="6">
    <source>
        <dbReference type="NCBIfam" id="TIGR01928"/>
    </source>
</evidence>
<dbReference type="Gene3D" id="3.30.390.10">
    <property type="entry name" value="Enolase-like, N-terminal domain"/>
    <property type="match status" value="1"/>
</dbReference>
<evidence type="ECO:0000256" key="2">
    <source>
        <dbReference type="ARBA" id="ARBA00022723"/>
    </source>
</evidence>
<dbReference type="PANTHER" id="PTHR48073">
    <property type="entry name" value="O-SUCCINYLBENZOATE SYNTHASE-RELATED"/>
    <property type="match status" value="1"/>
</dbReference>
<dbReference type="EC" id="4.2.1.113" evidence="5 6"/>
<dbReference type="UniPathway" id="UPA00079"/>
<dbReference type="InterPro" id="IPR013342">
    <property type="entry name" value="Mandelate_racemase_C"/>
</dbReference>
<organism evidence="9 10">
    <name type="scientific">Embleya hyalina</name>
    <dbReference type="NCBI Taxonomy" id="516124"/>
    <lineage>
        <taxon>Bacteria</taxon>
        <taxon>Bacillati</taxon>
        <taxon>Actinomycetota</taxon>
        <taxon>Actinomycetes</taxon>
        <taxon>Kitasatosporales</taxon>
        <taxon>Streptomycetaceae</taxon>
        <taxon>Embleya</taxon>
    </lineage>
</organism>
<evidence type="ECO:0000313" key="9">
    <source>
        <dbReference type="EMBL" id="GCD98577.1"/>
    </source>
</evidence>